<dbReference type="InParanoid" id="M4BI55"/>
<evidence type="ECO:0000313" key="2">
    <source>
        <dbReference type="Proteomes" id="UP000011713"/>
    </source>
</evidence>
<reference evidence="2" key="1">
    <citation type="journal article" date="2010" name="Science">
        <title>Signatures of adaptation to obligate biotrophy in the Hyaloperonospora arabidopsidis genome.</title>
        <authorList>
            <person name="Baxter L."/>
            <person name="Tripathy S."/>
            <person name="Ishaque N."/>
            <person name="Boot N."/>
            <person name="Cabral A."/>
            <person name="Kemen E."/>
            <person name="Thines M."/>
            <person name="Ah-Fong A."/>
            <person name="Anderson R."/>
            <person name="Badejoko W."/>
            <person name="Bittner-Eddy P."/>
            <person name="Boore J.L."/>
            <person name="Chibucos M.C."/>
            <person name="Coates M."/>
            <person name="Dehal P."/>
            <person name="Delehaunty K."/>
            <person name="Dong S."/>
            <person name="Downton P."/>
            <person name="Dumas B."/>
            <person name="Fabro G."/>
            <person name="Fronick C."/>
            <person name="Fuerstenberg S.I."/>
            <person name="Fulton L."/>
            <person name="Gaulin E."/>
            <person name="Govers F."/>
            <person name="Hughes L."/>
            <person name="Humphray S."/>
            <person name="Jiang R.H."/>
            <person name="Judelson H."/>
            <person name="Kamoun S."/>
            <person name="Kyung K."/>
            <person name="Meijer H."/>
            <person name="Minx P."/>
            <person name="Morris P."/>
            <person name="Nelson J."/>
            <person name="Phuntumart V."/>
            <person name="Qutob D."/>
            <person name="Rehmany A."/>
            <person name="Rougon-Cardoso A."/>
            <person name="Ryden P."/>
            <person name="Torto-Alalibo T."/>
            <person name="Studholme D."/>
            <person name="Wang Y."/>
            <person name="Win J."/>
            <person name="Wood J."/>
            <person name="Clifton S.W."/>
            <person name="Rogers J."/>
            <person name="Van den Ackerveken G."/>
            <person name="Jones J.D."/>
            <person name="McDowell J.M."/>
            <person name="Beynon J."/>
            <person name="Tyler B.M."/>
        </authorList>
    </citation>
    <scope>NUCLEOTIDE SEQUENCE [LARGE SCALE GENOMIC DNA]</scope>
    <source>
        <strain evidence="2">Emoy2</strain>
    </source>
</reference>
<dbReference type="HOGENOM" id="CLU_2269005_0_0_1"/>
<accession>M4BI55</accession>
<keyword evidence="2" id="KW-1185">Reference proteome</keyword>
<dbReference type="EnsemblProtists" id="HpaT806081">
    <property type="protein sequence ID" value="HpaP806081"/>
    <property type="gene ID" value="HpaG806081"/>
</dbReference>
<dbReference type="AlphaFoldDB" id="M4BI55"/>
<reference evidence="1" key="2">
    <citation type="submission" date="2015-06" db="UniProtKB">
        <authorList>
            <consortium name="EnsemblProtists"/>
        </authorList>
    </citation>
    <scope>IDENTIFICATION</scope>
    <source>
        <strain evidence="1">Emoy2</strain>
    </source>
</reference>
<evidence type="ECO:0000313" key="1">
    <source>
        <dbReference type="EnsemblProtists" id="HpaP806081"/>
    </source>
</evidence>
<proteinExistence type="predicted"/>
<dbReference type="Proteomes" id="UP000011713">
    <property type="component" value="Unassembled WGS sequence"/>
</dbReference>
<dbReference type="EMBL" id="JH598287">
    <property type="status" value="NOT_ANNOTATED_CDS"/>
    <property type="molecule type" value="Genomic_DNA"/>
</dbReference>
<sequence>MARAVHPDVVQLVSLLKALRLSTGERDGVLRSAKSSSLSFGFRATRGRLAESSPSAVDSRSARFLSKIQTKYWVIWTPNFLAHLEHVYMNFKRGTANLLMFPF</sequence>
<organism evidence="1 2">
    <name type="scientific">Hyaloperonospora arabidopsidis (strain Emoy2)</name>
    <name type="common">Downy mildew agent</name>
    <name type="synonym">Peronospora arabidopsidis</name>
    <dbReference type="NCBI Taxonomy" id="559515"/>
    <lineage>
        <taxon>Eukaryota</taxon>
        <taxon>Sar</taxon>
        <taxon>Stramenopiles</taxon>
        <taxon>Oomycota</taxon>
        <taxon>Peronosporomycetes</taxon>
        <taxon>Peronosporales</taxon>
        <taxon>Peronosporaceae</taxon>
        <taxon>Hyaloperonospora</taxon>
    </lineage>
</organism>
<protein>
    <submittedName>
        <fullName evidence="1">Uncharacterized protein</fullName>
    </submittedName>
</protein>
<dbReference type="VEuPathDB" id="FungiDB:HpaG806081"/>
<name>M4BI55_HYAAE</name>